<dbReference type="Proteomes" id="UP000275663">
    <property type="component" value="Chromosome"/>
</dbReference>
<keyword evidence="1" id="KW-0732">Signal</keyword>
<dbReference type="AlphaFoldDB" id="A0A3Q9BPZ7"/>
<keyword evidence="2" id="KW-0261">Viral envelope protein</keyword>
<keyword evidence="2" id="KW-0946">Virion</keyword>
<feature type="signal peptide" evidence="1">
    <location>
        <begin position="1"/>
        <end position="25"/>
    </location>
</feature>
<organism evidence="2 3">
    <name type="scientific">Undibacterium parvum</name>
    <dbReference type="NCBI Taxonomy" id="401471"/>
    <lineage>
        <taxon>Bacteria</taxon>
        <taxon>Pseudomonadati</taxon>
        <taxon>Pseudomonadota</taxon>
        <taxon>Betaproteobacteria</taxon>
        <taxon>Burkholderiales</taxon>
        <taxon>Oxalobacteraceae</taxon>
        <taxon>Undibacterium</taxon>
    </lineage>
</organism>
<dbReference type="InterPro" id="IPR036777">
    <property type="entry name" value="Channel_Tsx-like_sf"/>
</dbReference>
<dbReference type="KEGG" id="upv:EJN92_07565"/>
<accession>A0A3Q9BPZ7</accession>
<sequence>MSRNTYLLKPICLALALCAGAAAHAADWSDTSINYRYIPKESGFIVDAAGNKVDVAKNIVSLEHISGFKYGSNYFNVDILKSDSNDPANGSTSGAQEFFAIYRNNLNLSSLTGSSMKFGVVKEISLTTGFNAGAKNNENAAQPLAFLFGPTLQFALPAGYLNVGLQAYKETNNSKFAGGKQDYDVAAQLNVVWGIPFNAGVPANFKGFMSVTGAKGTGKGTGIETSTETLLDALVMFDLGSLSGKKDTFYAGVGYRYWNNKFGNNESAPGFAGTLNKAGHVSSPFLQLEAHF</sequence>
<dbReference type="RefSeq" id="WP_126127252.1">
    <property type="nucleotide sequence ID" value="NZ_CP034464.1"/>
</dbReference>
<proteinExistence type="predicted"/>
<dbReference type="OrthoDB" id="104801at2"/>
<reference evidence="2 3" key="1">
    <citation type="journal article" date="2011" name="Int. J. Syst. Evol. Microbiol.">
        <title>Description of Undibacterium oligocarboniphilum sp. nov., isolated from purified water, and Undibacterium pigrum strain CCUG 49012 as the type strain of Undibacterium parvum sp. nov., and emended descriptions of the genus Undibacterium and the species Undibacterium pigrum.</title>
        <authorList>
            <person name="Eder W."/>
            <person name="Wanner G."/>
            <person name="Ludwig W."/>
            <person name="Busse H.J."/>
            <person name="Ziemke-Kageler F."/>
            <person name="Lang E."/>
        </authorList>
    </citation>
    <scope>NUCLEOTIDE SEQUENCE [LARGE SCALE GENOMIC DNA]</scope>
    <source>
        <strain evidence="2 3">DSM 23061</strain>
    </source>
</reference>
<feature type="chain" id="PRO_5018754726" evidence="1">
    <location>
        <begin position="26"/>
        <end position="292"/>
    </location>
</feature>
<evidence type="ECO:0000313" key="2">
    <source>
        <dbReference type="EMBL" id="AZP11870.1"/>
    </source>
</evidence>
<evidence type="ECO:0000313" key="3">
    <source>
        <dbReference type="Proteomes" id="UP000275663"/>
    </source>
</evidence>
<dbReference type="Gene3D" id="2.40.230.20">
    <property type="entry name" value="Nucleoside-specific channel-forming protein, Tsx-like"/>
    <property type="match status" value="1"/>
</dbReference>
<dbReference type="GO" id="GO:0009279">
    <property type="term" value="C:cell outer membrane"/>
    <property type="evidence" value="ECO:0007669"/>
    <property type="project" value="InterPro"/>
</dbReference>
<name>A0A3Q9BPZ7_9BURK</name>
<protein>
    <submittedName>
        <fullName evidence="2">Outer envelope protein</fullName>
    </submittedName>
</protein>
<evidence type="ECO:0000256" key="1">
    <source>
        <dbReference type="SAM" id="SignalP"/>
    </source>
</evidence>
<dbReference type="SUPFAM" id="SSF111364">
    <property type="entry name" value="Tsx-like channel"/>
    <property type="match status" value="1"/>
</dbReference>
<gene>
    <name evidence="2" type="ORF">EJN92_07565</name>
</gene>
<keyword evidence="3" id="KW-1185">Reference proteome</keyword>
<dbReference type="EMBL" id="CP034464">
    <property type="protein sequence ID" value="AZP11870.1"/>
    <property type="molecule type" value="Genomic_DNA"/>
</dbReference>